<organism evidence="7 8">
    <name type="scientific">Rubroshorea leprosula</name>
    <dbReference type="NCBI Taxonomy" id="152421"/>
    <lineage>
        <taxon>Eukaryota</taxon>
        <taxon>Viridiplantae</taxon>
        <taxon>Streptophyta</taxon>
        <taxon>Embryophyta</taxon>
        <taxon>Tracheophyta</taxon>
        <taxon>Spermatophyta</taxon>
        <taxon>Magnoliopsida</taxon>
        <taxon>eudicotyledons</taxon>
        <taxon>Gunneridae</taxon>
        <taxon>Pentapetalae</taxon>
        <taxon>rosids</taxon>
        <taxon>malvids</taxon>
        <taxon>Malvales</taxon>
        <taxon>Dipterocarpaceae</taxon>
        <taxon>Rubroshorea</taxon>
    </lineage>
</organism>
<comment type="similarity">
    <text evidence="2">Belongs to the cornichon family.</text>
</comment>
<gene>
    <name evidence="7" type="ORF">SLEP1_g42994</name>
</gene>
<feature type="transmembrane region" description="Helical" evidence="6">
    <location>
        <begin position="111"/>
        <end position="136"/>
    </location>
</feature>
<feature type="transmembrane region" description="Helical" evidence="6">
    <location>
        <begin position="71"/>
        <end position="90"/>
    </location>
</feature>
<feature type="transmembrane region" description="Helical" evidence="6">
    <location>
        <begin position="6"/>
        <end position="30"/>
    </location>
</feature>
<evidence type="ECO:0000313" key="8">
    <source>
        <dbReference type="Proteomes" id="UP001054252"/>
    </source>
</evidence>
<reference evidence="7 8" key="1">
    <citation type="journal article" date="2021" name="Commun. Biol.">
        <title>The genome of Shorea leprosula (Dipterocarpaceae) highlights the ecological relevance of drought in aseasonal tropical rainforests.</title>
        <authorList>
            <person name="Ng K.K.S."/>
            <person name="Kobayashi M.J."/>
            <person name="Fawcett J.A."/>
            <person name="Hatakeyama M."/>
            <person name="Paape T."/>
            <person name="Ng C.H."/>
            <person name="Ang C.C."/>
            <person name="Tnah L.H."/>
            <person name="Lee C.T."/>
            <person name="Nishiyama T."/>
            <person name="Sese J."/>
            <person name="O'Brien M.J."/>
            <person name="Copetti D."/>
            <person name="Mohd Noor M.I."/>
            <person name="Ong R.C."/>
            <person name="Putra M."/>
            <person name="Sireger I.Z."/>
            <person name="Indrioko S."/>
            <person name="Kosugi Y."/>
            <person name="Izuno A."/>
            <person name="Isagi Y."/>
            <person name="Lee S.L."/>
            <person name="Shimizu K.K."/>
        </authorList>
    </citation>
    <scope>NUCLEOTIDE SEQUENCE [LARGE SCALE GENOMIC DNA]</scope>
    <source>
        <strain evidence="7">214</strain>
    </source>
</reference>
<evidence type="ECO:0000256" key="6">
    <source>
        <dbReference type="SAM" id="Phobius"/>
    </source>
</evidence>
<comment type="caution">
    <text evidence="7">The sequence shown here is derived from an EMBL/GenBank/DDBJ whole genome shotgun (WGS) entry which is preliminary data.</text>
</comment>
<evidence type="ECO:0000256" key="5">
    <source>
        <dbReference type="ARBA" id="ARBA00023136"/>
    </source>
</evidence>
<evidence type="ECO:0008006" key="9">
    <source>
        <dbReference type="Google" id="ProtNLM"/>
    </source>
</evidence>
<accession>A0AAV5LBL6</accession>
<comment type="subcellular location">
    <subcellularLocation>
        <location evidence="1">Membrane</location>
        <topology evidence="1">Multi-pass membrane protein</topology>
    </subcellularLocation>
</comment>
<sequence length="146" mass="17043">MSLDLIFWIVCFVMGLGLVAFTFYQMLCLLDLEADFLNIYEAASQINSVVLPEFILQGVLCAIFLLTWHWFMFLVAAPVALYHVMLYVNGKHLVDVTEIFRNLNQYKKLRYYKLGAYMFLLIVVLTRLTLSAFHYVRNGDDLVHLF</sequence>
<dbReference type="PANTHER" id="PTHR12290">
    <property type="entry name" value="CORNICHON-RELATED"/>
    <property type="match status" value="1"/>
</dbReference>
<keyword evidence="8" id="KW-1185">Reference proteome</keyword>
<name>A0AAV5LBL6_9ROSI</name>
<keyword evidence="5 6" id="KW-0472">Membrane</keyword>
<evidence type="ECO:0000256" key="3">
    <source>
        <dbReference type="ARBA" id="ARBA00022692"/>
    </source>
</evidence>
<proteinExistence type="inferred from homology"/>
<keyword evidence="4 6" id="KW-1133">Transmembrane helix</keyword>
<dbReference type="GO" id="GO:0016192">
    <property type="term" value="P:vesicle-mediated transport"/>
    <property type="evidence" value="ECO:0007669"/>
    <property type="project" value="InterPro"/>
</dbReference>
<dbReference type="GO" id="GO:0016020">
    <property type="term" value="C:membrane"/>
    <property type="evidence" value="ECO:0007669"/>
    <property type="project" value="UniProtKB-SubCell"/>
</dbReference>
<evidence type="ECO:0000313" key="7">
    <source>
        <dbReference type="EMBL" id="GKV34633.1"/>
    </source>
</evidence>
<evidence type="ECO:0000256" key="1">
    <source>
        <dbReference type="ARBA" id="ARBA00004141"/>
    </source>
</evidence>
<dbReference type="EMBL" id="BPVZ01000106">
    <property type="protein sequence ID" value="GKV34633.1"/>
    <property type="molecule type" value="Genomic_DNA"/>
</dbReference>
<dbReference type="Proteomes" id="UP001054252">
    <property type="component" value="Unassembled WGS sequence"/>
</dbReference>
<keyword evidence="3 6" id="KW-0812">Transmembrane</keyword>
<protein>
    <recommendedName>
        <fullName evidence="9">Protein cornichon homolog 1</fullName>
    </recommendedName>
</protein>
<dbReference type="AlphaFoldDB" id="A0AAV5LBL6"/>
<dbReference type="InterPro" id="IPR003377">
    <property type="entry name" value="Cornichon"/>
</dbReference>
<evidence type="ECO:0000256" key="4">
    <source>
        <dbReference type="ARBA" id="ARBA00022989"/>
    </source>
</evidence>
<dbReference type="Pfam" id="PF03311">
    <property type="entry name" value="Cornichon"/>
    <property type="match status" value="1"/>
</dbReference>
<dbReference type="SMART" id="SM01398">
    <property type="entry name" value="Cornichon"/>
    <property type="match status" value="1"/>
</dbReference>
<evidence type="ECO:0000256" key="2">
    <source>
        <dbReference type="ARBA" id="ARBA00010095"/>
    </source>
</evidence>